<reference evidence="1" key="1">
    <citation type="submission" date="2017-05" db="EMBL/GenBank/DDBJ databases">
        <title>The Genome Sequence of Enterococcus sp. 9E7_DIV0242.</title>
        <authorList>
            <consortium name="The Broad Institute Genomics Platform"/>
            <consortium name="The Broad Institute Genomic Center for Infectious Diseases"/>
            <person name="Earl A."/>
            <person name="Manson A."/>
            <person name="Schwartman J."/>
            <person name="Gilmore M."/>
            <person name="Abouelleil A."/>
            <person name="Cao P."/>
            <person name="Chapman S."/>
            <person name="Cusick C."/>
            <person name="Shea T."/>
            <person name="Young S."/>
            <person name="Neafsey D."/>
            <person name="Nusbaum C."/>
            <person name="Birren B."/>
        </authorList>
    </citation>
    <scope>NUCLEOTIDE SEQUENCE [LARGE SCALE GENOMIC DNA]</scope>
    <source>
        <strain evidence="1">9E7_DIV0242</strain>
    </source>
</reference>
<reference evidence="2" key="2">
    <citation type="submission" date="2017-05" db="EMBL/GenBank/DDBJ databases">
        <authorList>
            <consortium name="The Broad Institute Genomics Platform"/>
            <consortium name="The Broad Institute Genomic Center for Infectious Diseases"/>
            <person name="Earl A."/>
            <person name="Manson A."/>
            <person name="Schwartman J."/>
            <person name="Gilmore M."/>
            <person name="Abouelleil A."/>
            <person name="Cao P."/>
            <person name="Chapman S."/>
            <person name="Cusick C."/>
            <person name="Shea T."/>
            <person name="Young S."/>
            <person name="Neafsey D."/>
            <person name="Nusbaum C."/>
            <person name="Birren B."/>
        </authorList>
    </citation>
    <scope>NUCLEOTIDE SEQUENCE</scope>
    <source>
        <strain evidence="2">9E7_DIV0242</strain>
    </source>
</reference>
<evidence type="ECO:0000313" key="3">
    <source>
        <dbReference type="Proteomes" id="UP000195141"/>
    </source>
</evidence>
<sequence>MHTQIDPILEGQLIAALTVAYNDYYSKDSELLKLSEKISSEMGSFYMKEFANLTFKDTRVFPFKLGEESFVGYLLWSKDLAIYGADSSRFFVLLTGFGFLSGIEIVDKGEIKSTQWKELIGEKTVGELLTSLKEINGKADFTAESPLIQMYISILEEQK</sequence>
<organism evidence="1">
    <name type="scientific">Candidatus Enterococcus clewellii</name>
    <dbReference type="NCBI Taxonomy" id="1834193"/>
    <lineage>
        <taxon>Bacteria</taxon>
        <taxon>Bacillati</taxon>
        <taxon>Bacillota</taxon>
        <taxon>Bacilli</taxon>
        <taxon>Lactobacillales</taxon>
        <taxon>Enterococcaceae</taxon>
        <taxon>Enterococcus</taxon>
    </lineage>
</organism>
<dbReference type="EMBL" id="NGMM01000006">
    <property type="protein sequence ID" value="OTP12892.1"/>
    <property type="molecule type" value="Genomic_DNA"/>
</dbReference>
<dbReference type="AlphaFoldDB" id="A0A242K2S1"/>
<keyword evidence="3" id="KW-1185">Reference proteome</keyword>
<proteinExistence type="predicted"/>
<dbReference type="RefSeq" id="WP_086350460.1">
    <property type="nucleotide sequence ID" value="NZ_CP147247.1"/>
</dbReference>
<protein>
    <submittedName>
        <fullName evidence="1">Uncharacterized protein</fullName>
    </submittedName>
</protein>
<evidence type="ECO:0000313" key="1">
    <source>
        <dbReference type="EMBL" id="OTP12892.1"/>
    </source>
</evidence>
<accession>A0A242K2S1</accession>
<dbReference type="EMBL" id="CP147247">
    <property type="protein sequence ID" value="WYJ89792.1"/>
    <property type="molecule type" value="Genomic_DNA"/>
</dbReference>
<evidence type="ECO:0000313" key="2">
    <source>
        <dbReference type="EMBL" id="WYJ89792.1"/>
    </source>
</evidence>
<name>A0A242K2S1_9ENTE</name>
<gene>
    <name evidence="2" type="ORF">A5888_001517</name>
    <name evidence="1" type="ORF">A5888_003473</name>
</gene>
<reference evidence="2" key="3">
    <citation type="submission" date="2024-03" db="EMBL/GenBank/DDBJ databases">
        <title>The Genome Sequence of Enterococcus sp. DIV0242b.</title>
        <authorList>
            <consortium name="The Broad Institute Genomics Platform"/>
            <consortium name="The Broad Institute Microbial Omics Core"/>
            <consortium name="The Broad Institute Genomic Center for Infectious Diseases"/>
            <person name="Earl A."/>
            <person name="Manson A."/>
            <person name="Gilmore M."/>
            <person name="Schwartman J."/>
            <person name="Shea T."/>
            <person name="Abouelleil A."/>
            <person name="Cao P."/>
            <person name="Chapman S."/>
            <person name="Cusick C."/>
            <person name="Young S."/>
            <person name="Neafsey D."/>
            <person name="Nusbaum C."/>
            <person name="Birren B."/>
        </authorList>
    </citation>
    <scope>NUCLEOTIDE SEQUENCE</scope>
    <source>
        <strain evidence="2">9E7_DIV0242</strain>
    </source>
</reference>
<dbReference type="Proteomes" id="UP000195141">
    <property type="component" value="Chromosome"/>
</dbReference>